<organism evidence="1 2">
    <name type="scientific">Vibrio vulnificus (strain CMCP6)</name>
    <dbReference type="NCBI Taxonomy" id="216895"/>
    <lineage>
        <taxon>Bacteria</taxon>
        <taxon>Pseudomonadati</taxon>
        <taxon>Pseudomonadota</taxon>
        <taxon>Gammaproteobacteria</taxon>
        <taxon>Vibrionales</taxon>
        <taxon>Vibrionaceae</taxon>
        <taxon>Vibrio</taxon>
    </lineage>
</organism>
<accession>A0A3Q0L1B5</accession>
<proteinExistence type="predicted"/>
<evidence type="ECO:0000313" key="2">
    <source>
        <dbReference type="Proteomes" id="UP000002275"/>
    </source>
</evidence>
<sequence>MAQEERNLNQILDAMVAGFSTRYTERNVSRNWQDRSAYKNSDLERGELTVIYIGEIPNDAYNTYIKLLVIGRIYCGSKAKGLDVERAELEFLQEWRNFCNSSAFGNISILSVSTSQQQEAPDGWFISECRAGPFDLAGEIDWLPVGPSELPEEISVSQSPDVGFGHEDDYFSVDENF</sequence>
<reference evidence="2" key="1">
    <citation type="submission" date="2002-12" db="EMBL/GenBank/DDBJ databases">
        <title>Complete genome sequence of Vibrio vulnificus CMCP6.</title>
        <authorList>
            <person name="Rhee J.H."/>
            <person name="Kim S.Y."/>
            <person name="Chung S.S."/>
            <person name="Kim J.J."/>
            <person name="Moon Y.H."/>
            <person name="Jeong H."/>
            <person name="Choy H.E."/>
        </authorList>
    </citation>
    <scope>NUCLEOTIDE SEQUENCE [LARGE SCALE GENOMIC DNA]</scope>
    <source>
        <strain evidence="2">CMCP6</strain>
    </source>
</reference>
<dbReference type="AlphaFoldDB" id="A0A3Q0L1B5"/>
<dbReference type="EMBL" id="AE016795">
    <property type="protein sequence ID" value="AAO08640.1"/>
    <property type="molecule type" value="Genomic_DNA"/>
</dbReference>
<protein>
    <submittedName>
        <fullName evidence="1">Uncharacterized protein</fullName>
    </submittedName>
</protein>
<name>A0A3Q0L1B5_VIBVU</name>
<dbReference type="RefSeq" id="WP_011078220.1">
    <property type="nucleotide sequence ID" value="NC_004459.3"/>
</dbReference>
<dbReference type="Proteomes" id="UP000002275">
    <property type="component" value="Chromosome I"/>
</dbReference>
<reference evidence="1 2" key="2">
    <citation type="journal article" date="2003" name="Infect. Immun.">
        <title>Characterization and pathogenic significance of Vibrio vulnificus antigens preferentially expressed in septicemic patients.</title>
        <authorList>
            <person name="Kim Y.R."/>
            <person name="Lee S.E."/>
            <person name="Kim C.M."/>
            <person name="Kim S.Y."/>
            <person name="Shin E.K."/>
            <person name="Shin D.H."/>
            <person name="Chung S.S."/>
            <person name="Choy H.E."/>
            <person name="Progulske-Fox A."/>
            <person name="Hillman J.D."/>
            <person name="Handfield M."/>
            <person name="Rhee J.H."/>
        </authorList>
    </citation>
    <scope>NUCLEOTIDE SEQUENCE [LARGE SCALE GENOMIC DNA]</scope>
    <source>
        <strain evidence="1 2">CMCP6</strain>
    </source>
</reference>
<evidence type="ECO:0000313" key="1">
    <source>
        <dbReference type="EMBL" id="AAO08640.1"/>
    </source>
</evidence>
<reference evidence="1 2" key="3">
    <citation type="journal article" date="2011" name="Mol. Syst. Biol.">
        <title>Integrative genome-scale metabolic analysis of Vibrio vulnificus for drug targeting and discovery.</title>
        <authorList>
            <person name="Kim H.U."/>
            <person name="Kim S.Y."/>
            <person name="Jeong H."/>
            <person name="Kim T.Y."/>
            <person name="Kim J.J."/>
            <person name="Choy H.E."/>
            <person name="Yi K.Y."/>
            <person name="Rhee J.H."/>
            <person name="Lee S.Y."/>
        </authorList>
    </citation>
    <scope>NUCLEOTIDE SEQUENCE [LARGE SCALE GENOMIC DNA]</scope>
    <source>
        <strain evidence="1 2">CMCP6</strain>
    </source>
</reference>
<gene>
    <name evidence="1" type="ordered locus">VV1_0101</name>
</gene>
<dbReference type="KEGG" id="vvu:VV1_0101"/>